<organism evidence="2 3">
    <name type="scientific">Micromonospora tarensis</name>
    <dbReference type="NCBI Taxonomy" id="2806100"/>
    <lineage>
        <taxon>Bacteria</taxon>
        <taxon>Bacillati</taxon>
        <taxon>Actinomycetota</taxon>
        <taxon>Actinomycetes</taxon>
        <taxon>Micromonosporales</taxon>
        <taxon>Micromonosporaceae</taxon>
        <taxon>Micromonospora</taxon>
    </lineage>
</organism>
<comment type="caution">
    <text evidence="2">The sequence shown here is derived from an EMBL/GenBank/DDBJ whole genome shotgun (WGS) entry which is preliminary data.</text>
</comment>
<feature type="compositionally biased region" description="Basic and acidic residues" evidence="1">
    <location>
        <begin position="124"/>
        <end position="137"/>
    </location>
</feature>
<name>A0ABS1YCP3_9ACTN</name>
<feature type="region of interest" description="Disordered" evidence="1">
    <location>
        <begin position="87"/>
        <end position="153"/>
    </location>
</feature>
<proteinExistence type="predicted"/>
<reference evidence="2 3" key="1">
    <citation type="submission" date="2021-01" db="EMBL/GenBank/DDBJ databases">
        <title>Draft genome sequence of Micromonospora sp. strain STR1s_6.</title>
        <authorList>
            <person name="Karlyshev A."/>
            <person name="Jawad R."/>
        </authorList>
    </citation>
    <scope>NUCLEOTIDE SEQUENCE [LARGE SCALE GENOMIC DNA]</scope>
    <source>
        <strain evidence="2 3">STR1S-6</strain>
    </source>
</reference>
<sequence length="153" mass="16664">MTVNISSAWTKENRPRNGLVEIEGKLVNDQLLDASYWAVVRVEPNFYKVSSEDGSRTPTAKIAHIEVAVDEADVEAVRSLLQRRYKDRTGLDDTPPEDLFSVLPTGGDEDGEREVPEASGEELLAEHRERKAAEERSGAVAPPAFSGGGDDAA</sequence>
<dbReference type="RefSeq" id="WP_203147533.1">
    <property type="nucleotide sequence ID" value="NZ_JAEVHL010000017.1"/>
</dbReference>
<keyword evidence="3" id="KW-1185">Reference proteome</keyword>
<evidence type="ECO:0000313" key="2">
    <source>
        <dbReference type="EMBL" id="MBM0275127.1"/>
    </source>
</evidence>
<gene>
    <name evidence="2" type="ORF">JM949_06470</name>
</gene>
<accession>A0ABS1YCP3</accession>
<protein>
    <submittedName>
        <fullName evidence="2">Uncharacterized protein</fullName>
    </submittedName>
</protein>
<evidence type="ECO:0000256" key="1">
    <source>
        <dbReference type="SAM" id="MobiDB-lite"/>
    </source>
</evidence>
<evidence type="ECO:0000313" key="3">
    <source>
        <dbReference type="Proteomes" id="UP000622245"/>
    </source>
</evidence>
<dbReference type="Proteomes" id="UP000622245">
    <property type="component" value="Unassembled WGS sequence"/>
</dbReference>
<dbReference type="EMBL" id="JAEVHL010000017">
    <property type="protein sequence ID" value="MBM0275127.1"/>
    <property type="molecule type" value="Genomic_DNA"/>
</dbReference>